<accession>A0AAV4CV15</accession>
<evidence type="ECO:0000313" key="2">
    <source>
        <dbReference type="Proteomes" id="UP000735302"/>
    </source>
</evidence>
<protein>
    <submittedName>
        <fullName evidence="1">Uncharacterized protein</fullName>
    </submittedName>
</protein>
<name>A0AAV4CV15_9GAST</name>
<evidence type="ECO:0000313" key="1">
    <source>
        <dbReference type="EMBL" id="GFO35521.1"/>
    </source>
</evidence>
<gene>
    <name evidence="1" type="ORF">PoB_006202600</name>
</gene>
<reference evidence="1 2" key="1">
    <citation type="journal article" date="2021" name="Elife">
        <title>Chloroplast acquisition without the gene transfer in kleptoplastic sea slugs, Plakobranchus ocellatus.</title>
        <authorList>
            <person name="Maeda T."/>
            <person name="Takahashi S."/>
            <person name="Yoshida T."/>
            <person name="Shimamura S."/>
            <person name="Takaki Y."/>
            <person name="Nagai Y."/>
            <person name="Toyoda A."/>
            <person name="Suzuki Y."/>
            <person name="Arimoto A."/>
            <person name="Ishii H."/>
            <person name="Satoh N."/>
            <person name="Nishiyama T."/>
            <person name="Hasebe M."/>
            <person name="Maruyama T."/>
            <person name="Minagawa J."/>
            <person name="Obokata J."/>
            <person name="Shigenobu S."/>
        </authorList>
    </citation>
    <scope>NUCLEOTIDE SEQUENCE [LARGE SCALE GENOMIC DNA]</scope>
</reference>
<sequence>MKSSQPKRKRNASNEERKSKPLLLTQIKLLTRYRYVYYDRECLCKHPQQYTQSDSRPNYIWASRQAELKEAEAGSVVPAVGNRACALILPSTLLSTPCLFSLISRYFCFRRHSLAIWTKFMPQMIDQTQPTMTTKLTIWRKAERRLRQNALAGLPNLVWQPHKHVHEEMNVPEGKERNKKL</sequence>
<comment type="caution">
    <text evidence="1">The sequence shown here is derived from an EMBL/GenBank/DDBJ whole genome shotgun (WGS) entry which is preliminary data.</text>
</comment>
<dbReference type="AlphaFoldDB" id="A0AAV4CV15"/>
<keyword evidence="2" id="KW-1185">Reference proteome</keyword>
<dbReference type="Proteomes" id="UP000735302">
    <property type="component" value="Unassembled WGS sequence"/>
</dbReference>
<organism evidence="1 2">
    <name type="scientific">Plakobranchus ocellatus</name>
    <dbReference type="NCBI Taxonomy" id="259542"/>
    <lineage>
        <taxon>Eukaryota</taxon>
        <taxon>Metazoa</taxon>
        <taxon>Spiralia</taxon>
        <taxon>Lophotrochozoa</taxon>
        <taxon>Mollusca</taxon>
        <taxon>Gastropoda</taxon>
        <taxon>Heterobranchia</taxon>
        <taxon>Euthyneura</taxon>
        <taxon>Panpulmonata</taxon>
        <taxon>Sacoglossa</taxon>
        <taxon>Placobranchoidea</taxon>
        <taxon>Plakobranchidae</taxon>
        <taxon>Plakobranchus</taxon>
    </lineage>
</organism>
<proteinExistence type="predicted"/>
<dbReference type="EMBL" id="BLXT01006999">
    <property type="protein sequence ID" value="GFO35521.1"/>
    <property type="molecule type" value="Genomic_DNA"/>
</dbReference>